<evidence type="ECO:0000313" key="2">
    <source>
        <dbReference type="EMBL" id="QHT13736.1"/>
    </source>
</evidence>
<feature type="compositionally biased region" description="Polar residues" evidence="1">
    <location>
        <begin position="41"/>
        <end position="76"/>
    </location>
</feature>
<organism evidence="2">
    <name type="scientific">viral metagenome</name>
    <dbReference type="NCBI Taxonomy" id="1070528"/>
    <lineage>
        <taxon>unclassified sequences</taxon>
        <taxon>metagenomes</taxon>
        <taxon>organismal metagenomes</taxon>
    </lineage>
</organism>
<sequence>MTEQNGRWEEPLVATQDPWKMYVEELREEDEEKTNSEENNSGPNTNGLGSPNTTSGPNTNGLGSQNTVPASPNNIAPATPASPSPFKPPVNRYTPKRGRTPYGRNYRAGFGKGRPRSRSRGPDDNSPNDNLLPPYPYRGGYRRKSKRHTKKNPKRNRKTNRKSHH</sequence>
<proteinExistence type="predicted"/>
<feature type="region of interest" description="Disordered" evidence="1">
    <location>
        <begin position="1"/>
        <end position="165"/>
    </location>
</feature>
<protein>
    <submittedName>
        <fullName evidence="2">Uncharacterized protein</fullName>
    </submittedName>
</protein>
<dbReference type="AlphaFoldDB" id="A0A6C0D9N6"/>
<name>A0A6C0D9N6_9ZZZZ</name>
<reference evidence="2" key="1">
    <citation type="journal article" date="2020" name="Nature">
        <title>Giant virus diversity and host interactions through global metagenomics.</title>
        <authorList>
            <person name="Schulz F."/>
            <person name="Roux S."/>
            <person name="Paez-Espino D."/>
            <person name="Jungbluth S."/>
            <person name="Walsh D.A."/>
            <person name="Denef V.J."/>
            <person name="McMahon K.D."/>
            <person name="Konstantinidis K.T."/>
            <person name="Eloe-Fadrosh E.A."/>
            <person name="Kyrpides N.C."/>
            <person name="Woyke T."/>
        </authorList>
    </citation>
    <scope>NUCLEOTIDE SEQUENCE</scope>
    <source>
        <strain evidence="2">GVMAG-M-3300023174-132</strain>
    </source>
</reference>
<feature type="compositionally biased region" description="Basic residues" evidence="1">
    <location>
        <begin position="140"/>
        <end position="165"/>
    </location>
</feature>
<evidence type="ECO:0000256" key="1">
    <source>
        <dbReference type="SAM" id="MobiDB-lite"/>
    </source>
</evidence>
<dbReference type="EMBL" id="MN739576">
    <property type="protein sequence ID" value="QHT13736.1"/>
    <property type="molecule type" value="Genomic_DNA"/>
</dbReference>
<feature type="compositionally biased region" description="Basic and acidic residues" evidence="1">
    <location>
        <begin position="1"/>
        <end position="10"/>
    </location>
</feature>
<accession>A0A6C0D9N6</accession>